<evidence type="ECO:0000256" key="1">
    <source>
        <dbReference type="ARBA" id="ARBA00022741"/>
    </source>
</evidence>
<dbReference type="Gene3D" id="2.40.100.10">
    <property type="entry name" value="Cyclophilin-like"/>
    <property type="match status" value="2"/>
</dbReference>
<dbReference type="Pfam" id="PF02682">
    <property type="entry name" value="CT_C_D"/>
    <property type="match status" value="1"/>
</dbReference>
<dbReference type="InterPro" id="IPR003778">
    <property type="entry name" value="CT_A_B"/>
</dbReference>
<evidence type="ECO:0000256" key="3">
    <source>
        <dbReference type="ARBA" id="ARBA00022840"/>
    </source>
</evidence>
<accession>A0ABT7SEA4</accession>
<dbReference type="InterPro" id="IPR029000">
    <property type="entry name" value="Cyclophilin-like_dom_sf"/>
</dbReference>
<dbReference type="PANTHER" id="PTHR43309:SF3">
    <property type="entry name" value="5-OXOPROLINASE SUBUNIT C"/>
    <property type="match status" value="1"/>
</dbReference>
<dbReference type="NCBIfam" id="TIGR00724">
    <property type="entry name" value="urea_amlyse_rel"/>
    <property type="match status" value="1"/>
</dbReference>
<dbReference type="Pfam" id="PF02626">
    <property type="entry name" value="CT_A_B"/>
    <property type="match status" value="1"/>
</dbReference>
<comment type="caution">
    <text evidence="7">The sequence shown here is derived from an EMBL/GenBank/DDBJ whole genome shotgun (WGS) entry which is preliminary data.</text>
</comment>
<proteinExistence type="predicted"/>
<dbReference type="InterPro" id="IPR052708">
    <property type="entry name" value="PxpC"/>
</dbReference>
<dbReference type="EMBL" id="JAUCGQ010000001">
    <property type="protein sequence ID" value="MDM7854461.1"/>
    <property type="molecule type" value="Genomic_DNA"/>
</dbReference>
<dbReference type="SMART" id="SM00797">
    <property type="entry name" value="AHS2"/>
    <property type="match status" value="1"/>
</dbReference>
<dbReference type="SMART" id="SM00796">
    <property type="entry name" value="AHS1"/>
    <property type="match status" value="1"/>
</dbReference>
<name>A0ABT7SEA4_9CELL</name>
<dbReference type="PANTHER" id="PTHR43309">
    <property type="entry name" value="5-OXOPROLINASE SUBUNIT C"/>
    <property type="match status" value="1"/>
</dbReference>
<evidence type="ECO:0000259" key="5">
    <source>
        <dbReference type="SMART" id="SM00796"/>
    </source>
</evidence>
<sequence>MTADAWSVAAFGDDAVLVTLPDLTAVRDVDAALRSARRAGALAGVVDQVPAAASVLLRVAAGADLETLVRDVEGEVAALAGATVGTRSAGEPAASELVTLPVRYDGPDLDEVAGLTGLTRDEVVRRHAAAEYTVAFGGFMPGFAYLVGLDPALHVPRRESPRERVPAGAVAIADRFSAVYSAATPGGWRLLGTCDVALFDVDRDPPALLTPGTRVRFRGVPAADPAGPRDADLDPDPDPDAPERAAPPALGRTRALTVLDPGTLTLVEDLGRAGWAHVGVGRAGAADAEALALANRLVGNAEGAAGLEVLLGGLRVRADRPVTVALAGAPGAADVDGHPVGRHAPIELAAGQVLHVGTASRGLRVYLAVRGGLDVVPVLGSRSADQLAGIGPAPLAAGDALPVGPAPADLPPVDVAPVRDWASEVVLHLAPGPHAAWVEGGLEALDRSGPWLVTPATNRVALRLDGTPLRRVPEREHAELPPAGLVPGAVQVPPDGRPIVFGIDHPVTGGYPVLAVVRRPDLHWLAQLRPGERVRFVVR</sequence>
<organism evidence="7 8">
    <name type="scientific">Cellulomonas alba</name>
    <dbReference type="NCBI Taxonomy" id="3053467"/>
    <lineage>
        <taxon>Bacteria</taxon>
        <taxon>Bacillati</taxon>
        <taxon>Actinomycetota</taxon>
        <taxon>Actinomycetes</taxon>
        <taxon>Micrococcales</taxon>
        <taxon>Cellulomonadaceae</taxon>
        <taxon>Cellulomonas</taxon>
    </lineage>
</organism>
<dbReference type="Gene3D" id="3.30.1360.40">
    <property type="match status" value="1"/>
</dbReference>
<evidence type="ECO:0000313" key="7">
    <source>
        <dbReference type="EMBL" id="MDM7854461.1"/>
    </source>
</evidence>
<keyword evidence="3" id="KW-0067">ATP-binding</keyword>
<protein>
    <submittedName>
        <fullName evidence="7">Urea amidolyase family protein</fullName>
    </submittedName>
</protein>
<feature type="domain" description="Carboxyltransferase" evidence="6">
    <location>
        <begin position="277"/>
        <end position="539"/>
    </location>
</feature>
<keyword evidence="8" id="KW-1185">Reference proteome</keyword>
<evidence type="ECO:0000259" key="6">
    <source>
        <dbReference type="SMART" id="SM00797"/>
    </source>
</evidence>
<feature type="domain" description="Carboxyltransferase" evidence="5">
    <location>
        <begin position="6"/>
        <end position="209"/>
    </location>
</feature>
<keyword evidence="1" id="KW-0547">Nucleotide-binding</keyword>
<dbReference type="Proteomes" id="UP001529338">
    <property type="component" value="Unassembled WGS sequence"/>
</dbReference>
<evidence type="ECO:0000256" key="4">
    <source>
        <dbReference type="SAM" id="MobiDB-lite"/>
    </source>
</evidence>
<gene>
    <name evidence="7" type="ORF">QRT04_05910</name>
</gene>
<reference evidence="7 8" key="1">
    <citation type="submission" date="2023-06" db="EMBL/GenBank/DDBJ databases">
        <title>Cellulomonas sp. MW4 Whole genome sequence.</title>
        <authorList>
            <person name="Park S."/>
        </authorList>
    </citation>
    <scope>NUCLEOTIDE SEQUENCE [LARGE SCALE GENOMIC DNA]</scope>
    <source>
        <strain evidence="7 8">MW4</strain>
    </source>
</reference>
<evidence type="ECO:0000256" key="2">
    <source>
        <dbReference type="ARBA" id="ARBA00022801"/>
    </source>
</evidence>
<keyword evidence="2" id="KW-0378">Hydrolase</keyword>
<feature type="region of interest" description="Disordered" evidence="4">
    <location>
        <begin position="212"/>
        <end position="251"/>
    </location>
</feature>
<dbReference type="RefSeq" id="WP_289454224.1">
    <property type="nucleotide sequence ID" value="NZ_JAUCGQ010000001.1"/>
</dbReference>
<evidence type="ECO:0000313" key="8">
    <source>
        <dbReference type="Proteomes" id="UP001529338"/>
    </source>
</evidence>
<dbReference type="SUPFAM" id="SSF50891">
    <property type="entry name" value="Cyclophilin-like"/>
    <property type="match status" value="2"/>
</dbReference>
<dbReference type="InterPro" id="IPR003833">
    <property type="entry name" value="CT_C_D"/>
</dbReference>